<feature type="non-terminal residue" evidence="2">
    <location>
        <position position="1"/>
    </location>
</feature>
<protein>
    <submittedName>
        <fullName evidence="2">Uncharacterized protein</fullName>
    </submittedName>
</protein>
<dbReference type="Proteomes" id="UP000287651">
    <property type="component" value="Unassembled WGS sequence"/>
</dbReference>
<evidence type="ECO:0000256" key="1">
    <source>
        <dbReference type="SAM" id="MobiDB-lite"/>
    </source>
</evidence>
<organism evidence="2 3">
    <name type="scientific">Ensete ventricosum</name>
    <name type="common">Abyssinian banana</name>
    <name type="synonym">Musa ensete</name>
    <dbReference type="NCBI Taxonomy" id="4639"/>
    <lineage>
        <taxon>Eukaryota</taxon>
        <taxon>Viridiplantae</taxon>
        <taxon>Streptophyta</taxon>
        <taxon>Embryophyta</taxon>
        <taxon>Tracheophyta</taxon>
        <taxon>Spermatophyta</taxon>
        <taxon>Magnoliopsida</taxon>
        <taxon>Liliopsida</taxon>
        <taxon>Zingiberales</taxon>
        <taxon>Musaceae</taxon>
        <taxon>Ensete</taxon>
    </lineage>
</organism>
<feature type="region of interest" description="Disordered" evidence="1">
    <location>
        <begin position="44"/>
        <end position="65"/>
    </location>
</feature>
<feature type="compositionally biased region" description="Polar residues" evidence="1">
    <location>
        <begin position="55"/>
        <end position="65"/>
    </location>
</feature>
<name>A0A426YDV1_ENSVE</name>
<feature type="region of interest" description="Disordered" evidence="1">
    <location>
        <begin position="83"/>
        <end position="144"/>
    </location>
</feature>
<feature type="compositionally biased region" description="Low complexity" evidence="1">
    <location>
        <begin position="111"/>
        <end position="134"/>
    </location>
</feature>
<evidence type="ECO:0000313" key="2">
    <source>
        <dbReference type="EMBL" id="RRT49911.1"/>
    </source>
</evidence>
<gene>
    <name evidence="2" type="ORF">B296_00042229</name>
</gene>
<dbReference type="AlphaFoldDB" id="A0A426YDV1"/>
<evidence type="ECO:0000313" key="3">
    <source>
        <dbReference type="Proteomes" id="UP000287651"/>
    </source>
</evidence>
<sequence length="157" mass="16857">HGHPPCPLVLCFRWRAPPTVSLFRASGLGFIGENNRSSRFLCPTSSPPPIHSRVRNSSAVKSSRSPMAPSAAILFLSYQQWKPKPSRQPLPGAPPPPPPAAAATSFLVKFSRNPASRPSSPPAAAQAKAKASNATTKRHPTTEDKFQEALELGCWSL</sequence>
<feature type="compositionally biased region" description="Pro residues" evidence="1">
    <location>
        <begin position="86"/>
        <end position="100"/>
    </location>
</feature>
<accession>A0A426YDV1</accession>
<reference evidence="2 3" key="1">
    <citation type="journal article" date="2014" name="Agronomy (Basel)">
        <title>A Draft Genome Sequence for Ensete ventricosum, the Drought-Tolerant Tree Against Hunger.</title>
        <authorList>
            <person name="Harrison J."/>
            <person name="Moore K.A."/>
            <person name="Paszkiewicz K."/>
            <person name="Jones T."/>
            <person name="Grant M."/>
            <person name="Ambacheew D."/>
            <person name="Muzemil S."/>
            <person name="Studholme D.J."/>
        </authorList>
    </citation>
    <scope>NUCLEOTIDE SEQUENCE [LARGE SCALE GENOMIC DNA]</scope>
</reference>
<comment type="caution">
    <text evidence="2">The sequence shown here is derived from an EMBL/GenBank/DDBJ whole genome shotgun (WGS) entry which is preliminary data.</text>
</comment>
<dbReference type="EMBL" id="AMZH03013046">
    <property type="protein sequence ID" value="RRT49911.1"/>
    <property type="molecule type" value="Genomic_DNA"/>
</dbReference>
<proteinExistence type="predicted"/>